<comment type="caution">
    <text evidence="1">The sequence shown here is derived from an EMBL/GenBank/DDBJ whole genome shotgun (WGS) entry which is preliminary data.</text>
</comment>
<organism evidence="1 2">
    <name type="scientific">Eretmocerus hayati</name>
    <dbReference type="NCBI Taxonomy" id="131215"/>
    <lineage>
        <taxon>Eukaryota</taxon>
        <taxon>Metazoa</taxon>
        <taxon>Ecdysozoa</taxon>
        <taxon>Arthropoda</taxon>
        <taxon>Hexapoda</taxon>
        <taxon>Insecta</taxon>
        <taxon>Pterygota</taxon>
        <taxon>Neoptera</taxon>
        <taxon>Endopterygota</taxon>
        <taxon>Hymenoptera</taxon>
        <taxon>Apocrita</taxon>
        <taxon>Proctotrupomorpha</taxon>
        <taxon>Chalcidoidea</taxon>
        <taxon>Aphelinidae</taxon>
        <taxon>Aphelininae</taxon>
        <taxon>Eretmocerus</taxon>
    </lineage>
</organism>
<dbReference type="Proteomes" id="UP001239111">
    <property type="component" value="Chromosome 4"/>
</dbReference>
<sequence length="110" mass="12758">MNLVAEGYSANPCQDVKELFQAMFPGCIPELFSMSPRKASHLTTDALGPYFRQELLLDLQSSNSRLVIQLDEFSNAKQRKELRIRISYWSNSQNRVVNRHLVTYSLHIKR</sequence>
<keyword evidence="2" id="KW-1185">Reference proteome</keyword>
<accession>A0ACC2N4V6</accession>
<evidence type="ECO:0000313" key="1">
    <source>
        <dbReference type="EMBL" id="KAJ8665763.1"/>
    </source>
</evidence>
<name>A0ACC2N4V6_9HYME</name>
<reference evidence="1" key="1">
    <citation type="submission" date="2023-04" db="EMBL/GenBank/DDBJ databases">
        <title>A chromosome-level genome assembly of the parasitoid wasp Eretmocerus hayati.</title>
        <authorList>
            <person name="Zhong Y."/>
            <person name="Liu S."/>
            <person name="Liu Y."/>
        </authorList>
    </citation>
    <scope>NUCLEOTIDE SEQUENCE</scope>
    <source>
        <strain evidence="1">ZJU_SS_LIU_2023</strain>
    </source>
</reference>
<gene>
    <name evidence="1" type="ORF">QAD02_007425</name>
</gene>
<protein>
    <submittedName>
        <fullName evidence="1">Uncharacterized protein</fullName>
    </submittedName>
</protein>
<proteinExistence type="predicted"/>
<evidence type="ECO:0000313" key="2">
    <source>
        <dbReference type="Proteomes" id="UP001239111"/>
    </source>
</evidence>
<dbReference type="EMBL" id="CM056744">
    <property type="protein sequence ID" value="KAJ8665763.1"/>
    <property type="molecule type" value="Genomic_DNA"/>
</dbReference>